<dbReference type="RefSeq" id="XP_059319555.1">
    <property type="nucleotide sequence ID" value="XM_059463887.1"/>
</dbReference>
<proteinExistence type="predicted"/>
<accession>A0A1B8GGR8</accession>
<feature type="region of interest" description="Disordered" evidence="1">
    <location>
        <begin position="498"/>
        <end position="541"/>
    </location>
</feature>
<sequence>MSFISISDIAKCANFTLKLYQYGFTEIYNSNTQYTEFGQSVHALHTNLHQLEIIFEKVQSIPPCPIPGTSSFYDTRDLNAILDDPYTTVQECSRLLTRRDCFEEKGGFICNIIWNGFVQDEVTILHKKVMFHNIKIIALLKPLELKLLLDIQSLVIHYGEAMLLVLGQIKELILGDARTIGAQEDVRCQQIVIPPYLLHRFEKLSIDAKPRAASGDTFPMHDGINAFLQHYEEEAAAARLSRSRGVQPASPTQWPRQYVGMMRSIWLIQKIESSAEYVDSCARGNQLLKYFVEDLAKKCLYAFNQHSDRPVNLYRVKNEPDEMSLGLLGEEAFLTWPIPVRSYDRPHASEIDDMKTILRTPLVHLNPERQRSLVLLRQTETILEMITKETSALERTRELRSREINLRTVTLSPIYADPQNQTSGMDIGLYTSGMPTHDNLLSFQTYQSLYSFQEAITGYRIVDDIIDVDVIVMADKPTHYKARIQIWSFSPSVPAQSPLPVPYDNPSHATSASTIRPPSNSNASMATARRQSSNDSSARLSSPRKSIFFSSKSSFQSSRATSFSVRSAATTIADVTSLSDPRDSNTEAFIFESLREPLVVMFLRPEKLPPSRMSQGEMGDSGGGLTLLKIPIGALKAVLDKRNCSCQKGGTPCTHASIMGPAKRFGTGALLAEWWRGGMVNLAALGAHYNDPRGGGQKEKLNHVKMTFNGEGGRERKKKFEKMVAGVQEVDRRKGYLLEEEKVGLRLQRRS</sequence>
<dbReference type="EMBL" id="KV460239">
    <property type="protein sequence ID" value="OBT95003.2"/>
    <property type="molecule type" value="Genomic_DNA"/>
</dbReference>
<evidence type="ECO:0000256" key="1">
    <source>
        <dbReference type="SAM" id="MobiDB-lite"/>
    </source>
</evidence>
<keyword evidence="3" id="KW-1185">Reference proteome</keyword>
<dbReference type="Proteomes" id="UP000091956">
    <property type="component" value="Unassembled WGS sequence"/>
</dbReference>
<dbReference type="AlphaFoldDB" id="A0A1B8GGR8"/>
<gene>
    <name evidence="2" type="ORF">VE01_07535</name>
</gene>
<organism evidence="2 3">
    <name type="scientific">Pseudogymnoascus verrucosus</name>
    <dbReference type="NCBI Taxonomy" id="342668"/>
    <lineage>
        <taxon>Eukaryota</taxon>
        <taxon>Fungi</taxon>
        <taxon>Dikarya</taxon>
        <taxon>Ascomycota</taxon>
        <taxon>Pezizomycotina</taxon>
        <taxon>Leotiomycetes</taxon>
        <taxon>Thelebolales</taxon>
        <taxon>Thelebolaceae</taxon>
        <taxon>Pseudogymnoascus</taxon>
    </lineage>
</organism>
<reference evidence="2 3" key="1">
    <citation type="submission" date="2016-03" db="EMBL/GenBank/DDBJ databases">
        <title>Comparative genomics of Pseudogymnoascus destructans, the fungus causing white-nose syndrome of bats.</title>
        <authorList>
            <person name="Palmer J.M."/>
            <person name="Drees K.P."/>
            <person name="Foster J.T."/>
            <person name="Lindner D.L."/>
        </authorList>
    </citation>
    <scope>NUCLEOTIDE SEQUENCE [LARGE SCALE GENOMIC DNA]</scope>
    <source>
        <strain evidence="2 3">UAMH 10579</strain>
    </source>
</reference>
<name>A0A1B8GGR8_9PEZI</name>
<dbReference type="GeneID" id="28840921"/>
<evidence type="ECO:0000313" key="2">
    <source>
        <dbReference type="EMBL" id="OBT95003.2"/>
    </source>
</evidence>
<protein>
    <submittedName>
        <fullName evidence="2">Uncharacterized protein</fullName>
    </submittedName>
</protein>
<feature type="compositionally biased region" description="Polar residues" evidence="1">
    <location>
        <begin position="507"/>
        <end position="540"/>
    </location>
</feature>
<evidence type="ECO:0000313" key="3">
    <source>
        <dbReference type="Proteomes" id="UP000091956"/>
    </source>
</evidence>
<reference evidence="3" key="2">
    <citation type="journal article" date="2018" name="Nat. Commun.">
        <title>Extreme sensitivity to ultraviolet light in the fungal pathogen causing white-nose syndrome of bats.</title>
        <authorList>
            <person name="Palmer J.M."/>
            <person name="Drees K.P."/>
            <person name="Foster J.T."/>
            <person name="Lindner D.L."/>
        </authorList>
    </citation>
    <scope>NUCLEOTIDE SEQUENCE [LARGE SCALE GENOMIC DNA]</scope>
    <source>
        <strain evidence="3">UAMH 10579</strain>
    </source>
</reference>